<evidence type="ECO:0000259" key="2">
    <source>
        <dbReference type="Pfam" id="PF14220"/>
    </source>
</evidence>
<dbReference type="InterPro" id="IPR006530">
    <property type="entry name" value="YD"/>
</dbReference>
<feature type="domain" description="Teneurin-like YD-shell" evidence="3">
    <location>
        <begin position="140"/>
        <end position="418"/>
    </location>
</feature>
<feature type="domain" description="DUF4329" evidence="2">
    <location>
        <begin position="457"/>
        <end position="562"/>
    </location>
</feature>
<dbReference type="NCBIfam" id="TIGR01643">
    <property type="entry name" value="YD_repeat_2x"/>
    <property type="match status" value="1"/>
</dbReference>
<dbReference type="PANTHER" id="PTHR32305">
    <property type="match status" value="1"/>
</dbReference>
<evidence type="ECO:0000313" key="5">
    <source>
        <dbReference type="Proteomes" id="UP000230390"/>
    </source>
</evidence>
<sequence>MTDASGQTSYTYDGFGRLLSKAQSVGAGASAKIFATAYTYGTTGSSVGNVTSMTYPSGNRIDYTYGADGRVQSLVLTAPGASPVKILGDIRYLPFGTVRGWTWGNSSTASPNIYEREYDLDGRVISYPLGHPASGGTVRSLSYDSAGRIRATKHTGAAGAALLDQRYDYEGLDRLIAFDSANTMQRFQYDANGNRTRATFGATTYLNTINGASNRLTSTTGPAPAKQNSYDATGNLVNDGTILYKYGIDGRLSGVVRGGITTGYRYNGVGQRVAKTVTAGVAVHYAYEESGRLLGEYDAAGKTTQETVYLGDLPVAVLKPSDANAGTTRLATVGIHYAYADHLSAPRVLTRAVDNKMVWRWDSADPFGLNQPDENPARLSAFNYNPRFPGQVFDKEANNHYNYFRDYDPQTGRYVQSDPIGLGGGLNTYGYVGGNPVNWADPFGLAPGDRYKTADAAGIQAIRDINPTSIARNQEFAGRVYRSKDGSFSYTPPIPGKRASADFGSCPPGTENAGQYHTHGADSNGRNHDYVFSNPDMEWSEKENVPSYLGVPNGVIGKYTPVKGGAHRSGSAFPIGSGAK</sequence>
<dbReference type="InterPro" id="IPR025479">
    <property type="entry name" value="DUF4329"/>
</dbReference>
<dbReference type="InterPro" id="IPR022385">
    <property type="entry name" value="Rhs_assc_core"/>
</dbReference>
<evidence type="ECO:0000259" key="3">
    <source>
        <dbReference type="Pfam" id="PF25023"/>
    </source>
</evidence>
<keyword evidence="5" id="KW-1185">Reference proteome</keyword>
<organism evidence="4 5">
    <name type="scientific">Massilia eurypsychrophila</name>
    <dbReference type="NCBI Taxonomy" id="1485217"/>
    <lineage>
        <taxon>Bacteria</taxon>
        <taxon>Pseudomonadati</taxon>
        <taxon>Pseudomonadota</taxon>
        <taxon>Betaproteobacteria</taxon>
        <taxon>Burkholderiales</taxon>
        <taxon>Oxalobacteraceae</taxon>
        <taxon>Telluria group</taxon>
        <taxon>Massilia</taxon>
    </lineage>
</organism>
<dbReference type="Gene3D" id="2.180.10.10">
    <property type="entry name" value="RHS repeat-associated core"/>
    <property type="match status" value="1"/>
</dbReference>
<dbReference type="OrthoDB" id="8552614at2"/>
<comment type="caution">
    <text evidence="4">The sequence shown here is derived from an EMBL/GenBank/DDBJ whole genome shotgun (WGS) entry which is preliminary data.</text>
</comment>
<name>A0A2G8TK88_9BURK</name>
<dbReference type="InterPro" id="IPR056823">
    <property type="entry name" value="TEN-like_YD-shell"/>
</dbReference>
<dbReference type="InterPro" id="IPR031325">
    <property type="entry name" value="RHS_repeat"/>
</dbReference>
<dbReference type="NCBIfam" id="TIGR03696">
    <property type="entry name" value="Rhs_assc_core"/>
    <property type="match status" value="1"/>
</dbReference>
<dbReference type="PANTHER" id="PTHR32305:SF15">
    <property type="entry name" value="PROTEIN RHSA-RELATED"/>
    <property type="match status" value="1"/>
</dbReference>
<dbReference type="Pfam" id="PF05593">
    <property type="entry name" value="RHS_repeat"/>
    <property type="match status" value="1"/>
</dbReference>
<reference evidence="4 5" key="1">
    <citation type="submission" date="2017-10" db="EMBL/GenBank/DDBJ databases">
        <title>Massilia psychrophilum sp. nov., a novel purple-pigmented bacterium isolated from Tianshan glacier, Xinjiang Municipality, China.</title>
        <authorList>
            <person name="Wang H."/>
        </authorList>
    </citation>
    <scope>NUCLEOTIDE SEQUENCE [LARGE SCALE GENOMIC DNA]</scope>
    <source>
        <strain evidence="4 5">JCM 30074</strain>
    </source>
</reference>
<dbReference type="Proteomes" id="UP000230390">
    <property type="component" value="Unassembled WGS sequence"/>
</dbReference>
<protein>
    <submittedName>
        <fullName evidence="4">Uncharacterized protein</fullName>
    </submittedName>
</protein>
<dbReference type="EMBL" id="PDOC01000002">
    <property type="protein sequence ID" value="PIL46457.1"/>
    <property type="molecule type" value="Genomic_DNA"/>
</dbReference>
<proteinExistence type="predicted"/>
<evidence type="ECO:0000256" key="1">
    <source>
        <dbReference type="ARBA" id="ARBA00022737"/>
    </source>
</evidence>
<accession>A0A2G8TK88</accession>
<evidence type="ECO:0000313" key="4">
    <source>
        <dbReference type="EMBL" id="PIL46457.1"/>
    </source>
</evidence>
<dbReference type="Pfam" id="PF14220">
    <property type="entry name" value="DUF4329"/>
    <property type="match status" value="1"/>
</dbReference>
<dbReference type="Pfam" id="PF25023">
    <property type="entry name" value="TEN_YD-shell"/>
    <property type="match status" value="1"/>
</dbReference>
<keyword evidence="1" id="KW-0677">Repeat</keyword>
<dbReference type="InterPro" id="IPR050708">
    <property type="entry name" value="T6SS_VgrG/RHS"/>
</dbReference>
<dbReference type="AlphaFoldDB" id="A0A2G8TK88"/>
<gene>
    <name evidence="4" type="ORF">CR105_05160</name>
</gene>